<gene>
    <name evidence="2" type="ORF">BLNAU_592</name>
</gene>
<accession>A0ABQ9YLP1</accession>
<feature type="region of interest" description="Disordered" evidence="1">
    <location>
        <begin position="437"/>
        <end position="472"/>
    </location>
</feature>
<evidence type="ECO:0000313" key="2">
    <source>
        <dbReference type="EMBL" id="KAK2964675.1"/>
    </source>
</evidence>
<proteinExistence type="predicted"/>
<comment type="caution">
    <text evidence="2">The sequence shown here is derived from an EMBL/GenBank/DDBJ whole genome shotgun (WGS) entry which is preliminary data.</text>
</comment>
<organism evidence="2 3">
    <name type="scientific">Blattamonas nauphoetae</name>
    <dbReference type="NCBI Taxonomy" id="2049346"/>
    <lineage>
        <taxon>Eukaryota</taxon>
        <taxon>Metamonada</taxon>
        <taxon>Preaxostyla</taxon>
        <taxon>Oxymonadida</taxon>
        <taxon>Blattamonas</taxon>
    </lineage>
</organism>
<sequence>MEPLSPKILLKKTSALSQVIESIHEPDSSHDSQNPIVQSKINEINSILSYLLDYVPGQLSIIFNFPKDQDSLVTFTTANTHTSWNEFRKSLIHLLDVLTRILQKREPIFSLWKLSILSRIPVLIPLIIHLDLNYSVIFIREAVHSIQSNDELEQSASFILLYRFGCISKTHLDIVLASILESLSSQQPSSSTLDRKLTQPLFEINDQSSSLAISRTLQDLSSTVAEVKKPPFNKQLAMSTVSSGLVKQVLPLIGELLATTRLSRIQPLKTAFTVAVLDLTSVMRDKTLIEERLVLLDLLPSVQGDTLFPSVQQVVDTFFANPISPQPAIQLLNSLVPHSKSPYFSALLRSVLFIVQQKESEFSVLSEIKPSKQKESVKTEGRRMMKRVLEASISHSDWLEKRINEADLAPTKTKEIDTFRINCEKDFAKSPLALFQNQLERESANPPPALEKTKREHSTKPHKKHKKHFTKN</sequence>
<feature type="compositionally biased region" description="Basic residues" evidence="1">
    <location>
        <begin position="460"/>
        <end position="472"/>
    </location>
</feature>
<reference evidence="2 3" key="1">
    <citation type="journal article" date="2022" name="bioRxiv">
        <title>Genomics of Preaxostyla Flagellates Illuminates Evolutionary Transitions and the Path Towards Mitochondrial Loss.</title>
        <authorList>
            <person name="Novak L.V.F."/>
            <person name="Treitli S.C."/>
            <person name="Pyrih J."/>
            <person name="Halakuc P."/>
            <person name="Pipaliya S.V."/>
            <person name="Vacek V."/>
            <person name="Brzon O."/>
            <person name="Soukal P."/>
            <person name="Eme L."/>
            <person name="Dacks J.B."/>
            <person name="Karnkowska A."/>
            <person name="Elias M."/>
            <person name="Hampl V."/>
        </authorList>
    </citation>
    <scope>NUCLEOTIDE SEQUENCE [LARGE SCALE GENOMIC DNA]</scope>
    <source>
        <strain evidence="2">NAU3</strain>
        <tissue evidence="2">Gut</tissue>
    </source>
</reference>
<name>A0ABQ9YLP1_9EUKA</name>
<dbReference type="EMBL" id="JARBJD010000002">
    <property type="protein sequence ID" value="KAK2964675.1"/>
    <property type="molecule type" value="Genomic_DNA"/>
</dbReference>
<evidence type="ECO:0000256" key="1">
    <source>
        <dbReference type="SAM" id="MobiDB-lite"/>
    </source>
</evidence>
<keyword evidence="3" id="KW-1185">Reference proteome</keyword>
<protein>
    <submittedName>
        <fullName evidence="2">Uncharacterized protein</fullName>
    </submittedName>
</protein>
<dbReference type="Proteomes" id="UP001281761">
    <property type="component" value="Unassembled WGS sequence"/>
</dbReference>
<evidence type="ECO:0000313" key="3">
    <source>
        <dbReference type="Proteomes" id="UP001281761"/>
    </source>
</evidence>